<protein>
    <submittedName>
        <fullName evidence="3">Aldehyde dehydrogenase family protein</fullName>
    </submittedName>
</protein>
<evidence type="ECO:0000313" key="4">
    <source>
        <dbReference type="Proteomes" id="UP000325849"/>
    </source>
</evidence>
<comment type="caution">
    <text evidence="3">The sequence shown here is derived from an EMBL/GenBank/DDBJ whole genome shotgun (WGS) entry which is preliminary data.</text>
</comment>
<dbReference type="Gene3D" id="3.40.309.10">
    <property type="entry name" value="Aldehyde Dehydrogenase, Chain A, domain 2"/>
    <property type="match status" value="1"/>
</dbReference>
<organism evidence="3 4">
    <name type="scientific">Streptomyces adustus</name>
    <dbReference type="NCBI Taxonomy" id="1609272"/>
    <lineage>
        <taxon>Bacteria</taxon>
        <taxon>Bacillati</taxon>
        <taxon>Actinomycetota</taxon>
        <taxon>Actinomycetes</taxon>
        <taxon>Kitasatosporales</taxon>
        <taxon>Streptomycetaceae</taxon>
        <taxon>Streptomyces</taxon>
    </lineage>
</organism>
<dbReference type="PANTHER" id="PTHR43217:SF1">
    <property type="entry name" value="SUCCINATE SEMIALDEHYDE DEHYDROGENASE [NAD(P)+] SAD"/>
    <property type="match status" value="1"/>
</dbReference>
<dbReference type="Proteomes" id="UP000325849">
    <property type="component" value="Unassembled WGS sequence"/>
</dbReference>
<dbReference type="Pfam" id="PF00171">
    <property type="entry name" value="Aldedh"/>
    <property type="match status" value="1"/>
</dbReference>
<dbReference type="Gene3D" id="3.40.605.10">
    <property type="entry name" value="Aldehyde Dehydrogenase, Chain A, domain 1"/>
    <property type="match status" value="1"/>
</dbReference>
<sequence length="463" mass="48187">MVFPTENEVVTRNPATGEVLGRYPTHDAAAVEEALARTHAAAEVWRGTALAQRLTLLGDIGKLLLERRYTYAALITAEMGKPLSESLAEIDKCAWNCSVVAEKAPGWLADHEVEAGRSRSWLSYEPLGVVFAVMPWNYPFWQVIRFGAGAVAAGNAVLLKHGPDVTGCALAIEELFADAGAPAGLLRSLVVAAPDVPEVSELVIRDPRIAAVTLTGSERAGTAVASVAGSAVKPSVLELGGSDPFVVLADADIEAAAKAAVTSRFGNVGESCIAGKRFIVHEAVADTFVAAFVERVGMLEVGNPALPSTTLGPMARADLREGLLRQIRETVAQGATLVTGGEALEGPGNFVAPTVLDHVTPGMTAFVEETFGPAAAIVRARDDEHAVELANDTAFGLGCAVWGATGHALAVGRQIRSGALFVNAVVASDPRLPIGGTGRSGYGRELSAEGIRAFTNVRTVVVA</sequence>
<dbReference type="RefSeq" id="WP_152888151.1">
    <property type="nucleotide sequence ID" value="NZ_VJZD01000051.1"/>
</dbReference>
<keyword evidence="1" id="KW-0560">Oxidoreductase</keyword>
<gene>
    <name evidence="3" type="ORF">FNH09_15335</name>
</gene>
<evidence type="ECO:0000259" key="2">
    <source>
        <dbReference type="Pfam" id="PF00171"/>
    </source>
</evidence>
<accession>A0A5N8VF36</accession>
<evidence type="ECO:0000256" key="1">
    <source>
        <dbReference type="ARBA" id="ARBA00023002"/>
    </source>
</evidence>
<name>A0A5N8VF36_9ACTN</name>
<dbReference type="EMBL" id="VJZD01000051">
    <property type="protein sequence ID" value="MPY32595.1"/>
    <property type="molecule type" value="Genomic_DNA"/>
</dbReference>
<dbReference type="PANTHER" id="PTHR43217">
    <property type="entry name" value="SUCCINATE SEMIALDEHYDE DEHYDROGENASE [NAD(P)+] SAD"/>
    <property type="match status" value="1"/>
</dbReference>
<dbReference type="InterPro" id="IPR016161">
    <property type="entry name" value="Ald_DH/histidinol_DH"/>
</dbReference>
<dbReference type="InterPro" id="IPR016163">
    <property type="entry name" value="Ald_DH_C"/>
</dbReference>
<dbReference type="SUPFAM" id="SSF53720">
    <property type="entry name" value="ALDH-like"/>
    <property type="match status" value="1"/>
</dbReference>
<reference evidence="3 4" key="1">
    <citation type="submission" date="2019-07" db="EMBL/GenBank/DDBJ databases">
        <title>New species of Amycolatopsis and Streptomyces.</title>
        <authorList>
            <person name="Duangmal K."/>
            <person name="Teo W.F.A."/>
            <person name="Lipun K."/>
        </authorList>
    </citation>
    <scope>NUCLEOTIDE SEQUENCE [LARGE SCALE GENOMIC DNA]</scope>
    <source>
        <strain evidence="3 4">NBRC 109810</strain>
    </source>
</reference>
<dbReference type="InterPro" id="IPR016162">
    <property type="entry name" value="Ald_DH_N"/>
</dbReference>
<evidence type="ECO:0000313" key="3">
    <source>
        <dbReference type="EMBL" id="MPY32595.1"/>
    </source>
</evidence>
<dbReference type="AlphaFoldDB" id="A0A5N8VF36"/>
<dbReference type="InterPro" id="IPR015590">
    <property type="entry name" value="Aldehyde_DH_dom"/>
</dbReference>
<dbReference type="InterPro" id="IPR047110">
    <property type="entry name" value="GABD/Sad-like"/>
</dbReference>
<keyword evidence="4" id="KW-1185">Reference proteome</keyword>
<feature type="domain" description="Aldehyde dehydrogenase" evidence="2">
    <location>
        <begin position="7"/>
        <end position="460"/>
    </location>
</feature>
<dbReference type="GO" id="GO:0004777">
    <property type="term" value="F:succinate-semialdehyde dehydrogenase (NAD+) activity"/>
    <property type="evidence" value="ECO:0007669"/>
    <property type="project" value="TreeGrafter"/>
</dbReference>
<proteinExistence type="predicted"/>
<dbReference type="OrthoDB" id="6882680at2"/>